<accession>A0ABT3FTE1</accession>
<sequence length="338" mass="35523">MITRISRSVPGHGAGASVLAAMVGVLCHAAMPASAADVFLSMKDASGAVVDTDATHSWVELVGFEQGTGNESSLRTGTPVKGETAGECSLMLRVDRSVGDLMNACTKGSRMHLKLHVVQPSSSPPHNLSVMTELNFENTFITSVKGDMRDGDVPVFMIGLKYSKMTWAFTWIDNKGQAVDGGGAGFDFATQRVYAISSGVPSLGDYVPGGGSTNPDEDNDGMPDAWERANGLNPTNPADANEDRDKDGQSNKDEYVAGTNPNSGASFFRATVQGPGTSSPGQVTLSWNSVAGKSYRIMASDTLDGAFVQVATVQGLANETSHTLPASTAKRFFKITVE</sequence>
<dbReference type="EMBL" id="JAPDDS010000011">
    <property type="protein sequence ID" value="MCW1886589.1"/>
    <property type="molecule type" value="Genomic_DNA"/>
</dbReference>
<feature type="signal peptide" evidence="2">
    <location>
        <begin position="1"/>
        <end position="35"/>
    </location>
</feature>
<dbReference type="Gene3D" id="2.30.110.20">
    <property type="entry name" value="Hcp1-like"/>
    <property type="match status" value="1"/>
</dbReference>
<feature type="chain" id="PRO_5045724885" evidence="2">
    <location>
        <begin position="36"/>
        <end position="338"/>
    </location>
</feature>
<feature type="region of interest" description="Disordered" evidence="1">
    <location>
        <begin position="204"/>
        <end position="264"/>
    </location>
</feature>
<dbReference type="InterPro" id="IPR008514">
    <property type="entry name" value="T6SS_Hcp"/>
</dbReference>
<organism evidence="3 4">
    <name type="scientific">Luteolibacter flavescens</name>
    <dbReference type="NCBI Taxonomy" id="1859460"/>
    <lineage>
        <taxon>Bacteria</taxon>
        <taxon>Pseudomonadati</taxon>
        <taxon>Verrucomicrobiota</taxon>
        <taxon>Verrucomicrobiia</taxon>
        <taxon>Verrucomicrobiales</taxon>
        <taxon>Verrucomicrobiaceae</taxon>
        <taxon>Luteolibacter</taxon>
    </lineage>
</organism>
<dbReference type="SUPFAM" id="SSF141452">
    <property type="entry name" value="Hcp1-like"/>
    <property type="match status" value="1"/>
</dbReference>
<dbReference type="Pfam" id="PF05638">
    <property type="entry name" value="T6SS_HCP"/>
    <property type="match status" value="1"/>
</dbReference>
<feature type="compositionally biased region" description="Basic and acidic residues" evidence="1">
    <location>
        <begin position="241"/>
        <end position="255"/>
    </location>
</feature>
<dbReference type="Proteomes" id="UP001207930">
    <property type="component" value="Unassembled WGS sequence"/>
</dbReference>
<evidence type="ECO:0000313" key="3">
    <source>
        <dbReference type="EMBL" id="MCW1886589.1"/>
    </source>
</evidence>
<protein>
    <submittedName>
        <fullName evidence="3">Type VI secretion system tube protein Hcp</fullName>
    </submittedName>
</protein>
<evidence type="ECO:0000313" key="4">
    <source>
        <dbReference type="Proteomes" id="UP001207930"/>
    </source>
</evidence>
<name>A0ABT3FTE1_9BACT</name>
<comment type="caution">
    <text evidence="3">The sequence shown here is derived from an EMBL/GenBank/DDBJ whole genome shotgun (WGS) entry which is preliminary data.</text>
</comment>
<dbReference type="RefSeq" id="WP_264502545.1">
    <property type="nucleotide sequence ID" value="NZ_JAPDDS010000011.1"/>
</dbReference>
<evidence type="ECO:0000256" key="2">
    <source>
        <dbReference type="SAM" id="SignalP"/>
    </source>
</evidence>
<gene>
    <name evidence="3" type="ORF">OKA04_17760</name>
</gene>
<reference evidence="3 4" key="1">
    <citation type="submission" date="2022-10" db="EMBL/GenBank/DDBJ databases">
        <title>Luteolibacter flavescens strain MCCC 1K03193, whole genome shotgun sequencing project.</title>
        <authorList>
            <person name="Zhao G."/>
            <person name="Shen L."/>
        </authorList>
    </citation>
    <scope>NUCLEOTIDE SEQUENCE [LARGE SCALE GENOMIC DNA]</scope>
    <source>
        <strain evidence="3 4">MCCC 1K03193</strain>
    </source>
</reference>
<keyword evidence="4" id="KW-1185">Reference proteome</keyword>
<dbReference type="InterPro" id="IPR036624">
    <property type="entry name" value="Hcp1-lik_sf"/>
</dbReference>
<proteinExistence type="predicted"/>
<keyword evidence="2" id="KW-0732">Signal</keyword>
<evidence type="ECO:0000256" key="1">
    <source>
        <dbReference type="SAM" id="MobiDB-lite"/>
    </source>
</evidence>